<dbReference type="InterPro" id="IPR011990">
    <property type="entry name" value="TPR-like_helical_dom_sf"/>
</dbReference>
<dbReference type="Pfam" id="PF13041">
    <property type="entry name" value="PPR_2"/>
    <property type="match status" value="4"/>
</dbReference>
<feature type="repeat" description="PPR" evidence="3">
    <location>
        <begin position="648"/>
        <end position="682"/>
    </location>
</feature>
<dbReference type="Gene3D" id="1.25.40.10">
    <property type="entry name" value="Tetratricopeptide repeat domain"/>
    <property type="match status" value="6"/>
</dbReference>
<evidence type="ECO:0000256" key="3">
    <source>
        <dbReference type="PROSITE-ProRule" id="PRU00708"/>
    </source>
</evidence>
<reference evidence="5" key="1">
    <citation type="journal article" date="2019" name="Curr. Biol.">
        <title>Genome Sequence of Striga asiatica Provides Insight into the Evolution of Plant Parasitism.</title>
        <authorList>
            <person name="Yoshida S."/>
            <person name="Kim S."/>
            <person name="Wafula E.K."/>
            <person name="Tanskanen J."/>
            <person name="Kim Y.M."/>
            <person name="Honaas L."/>
            <person name="Yang Z."/>
            <person name="Spallek T."/>
            <person name="Conn C.E."/>
            <person name="Ichihashi Y."/>
            <person name="Cheong K."/>
            <person name="Cui S."/>
            <person name="Der J.P."/>
            <person name="Gundlach H."/>
            <person name="Jiao Y."/>
            <person name="Hori C."/>
            <person name="Ishida J.K."/>
            <person name="Kasahara H."/>
            <person name="Kiba T."/>
            <person name="Kim M.S."/>
            <person name="Koo N."/>
            <person name="Laohavisit A."/>
            <person name="Lee Y.H."/>
            <person name="Lumba S."/>
            <person name="McCourt P."/>
            <person name="Mortimer J.C."/>
            <person name="Mutuku J.M."/>
            <person name="Nomura T."/>
            <person name="Sasaki-Sekimoto Y."/>
            <person name="Seto Y."/>
            <person name="Wang Y."/>
            <person name="Wakatake T."/>
            <person name="Sakakibara H."/>
            <person name="Demura T."/>
            <person name="Yamaguchi S."/>
            <person name="Yoneyama K."/>
            <person name="Manabe R.I."/>
            <person name="Nelson D.C."/>
            <person name="Schulman A.H."/>
            <person name="Timko M.P."/>
            <person name="dePamphilis C.W."/>
            <person name="Choi D."/>
            <person name="Shirasu K."/>
        </authorList>
    </citation>
    <scope>NUCLEOTIDE SEQUENCE [LARGE SCALE GENOMIC DNA]</scope>
    <source>
        <strain evidence="5">cv. UVA1</strain>
    </source>
</reference>
<dbReference type="PANTHER" id="PTHR47939:SF13">
    <property type="entry name" value="OS03G0201400 PROTEIN"/>
    <property type="match status" value="1"/>
</dbReference>
<evidence type="ECO:0000256" key="1">
    <source>
        <dbReference type="ARBA" id="ARBA00007626"/>
    </source>
</evidence>
<dbReference type="AlphaFoldDB" id="A0A5A7P432"/>
<organism evidence="4 5">
    <name type="scientific">Striga asiatica</name>
    <name type="common">Asiatic witchweed</name>
    <name type="synonym">Buchnera asiatica</name>
    <dbReference type="NCBI Taxonomy" id="4170"/>
    <lineage>
        <taxon>Eukaryota</taxon>
        <taxon>Viridiplantae</taxon>
        <taxon>Streptophyta</taxon>
        <taxon>Embryophyta</taxon>
        <taxon>Tracheophyta</taxon>
        <taxon>Spermatophyta</taxon>
        <taxon>Magnoliopsida</taxon>
        <taxon>eudicotyledons</taxon>
        <taxon>Gunneridae</taxon>
        <taxon>Pentapetalae</taxon>
        <taxon>asterids</taxon>
        <taxon>lamiids</taxon>
        <taxon>Lamiales</taxon>
        <taxon>Orobanchaceae</taxon>
        <taxon>Buchnereae</taxon>
        <taxon>Striga</taxon>
    </lineage>
</organism>
<feature type="repeat" description="PPR" evidence="3">
    <location>
        <begin position="202"/>
        <end position="236"/>
    </location>
</feature>
<dbReference type="Proteomes" id="UP000325081">
    <property type="component" value="Unassembled WGS sequence"/>
</dbReference>
<evidence type="ECO:0000256" key="2">
    <source>
        <dbReference type="ARBA" id="ARBA00022737"/>
    </source>
</evidence>
<evidence type="ECO:0000313" key="5">
    <source>
        <dbReference type="Proteomes" id="UP000325081"/>
    </source>
</evidence>
<dbReference type="InterPro" id="IPR050667">
    <property type="entry name" value="PPR-containing_protein"/>
</dbReference>
<feature type="repeat" description="PPR" evidence="3">
    <location>
        <begin position="307"/>
        <end position="341"/>
    </location>
</feature>
<dbReference type="PANTHER" id="PTHR47939">
    <property type="entry name" value="MEMBRANE-ASSOCIATED SALT-INDUCIBLE PROTEIN-LIKE"/>
    <property type="match status" value="1"/>
</dbReference>
<protein>
    <submittedName>
        <fullName evidence="4">Pentatricopeptide repeat-containing protein</fullName>
    </submittedName>
</protein>
<keyword evidence="5" id="KW-1185">Reference proteome</keyword>
<sequence>MAVNFSCQALSRRIPKWVSLDAHLSSLSCAAAKLQATQEPAEIQSNPSDLEPKIQLLKNSLHPDSLISVLGATADLNSSMNIFKWASLQKTFNHTADTYHMMILKLGMAGKLEEMESFCNEMVRDNKCRDFEKCLLASIDSFVANQRLCEALRVLYVLNSTGFKPSVDSFNGLMGALVKEKRGFKDMLFVYKEMVKSGTLPNVETLNYLMEVLLESGRVDLAVDQYKRMEKKGCVPNIRTFQIMIGGLVAGGRVQDSILILEDMFRSGCEPDSSFYSCIIPVFCTLHNLEISLRLFGMMKASGMAPDSVAYGAMIRCMCKYLHLNDAIELFKEMVDGGLLPDDLVCLDIVSGLCKSNKLSEAESFLEERNIIEAGPHNALLESYCFSGGLTEVKLLFDKMLKRNITDARSWNILIRFLCENAVIDKASECLSRMIKSCYLPDSASYSALILGNCKSGKFLRALDLFSRIRSKGWVLDSFCYGELMECLCKGEKVQEAIEVFNYMSGEGCSLQSMTFSVLIDKMCAGGAVKSAIKLLSLAYHSKTATSISAYNSILRSLSKLGQKSNFFLILSRMIVIGCAFDTETYYILIHYMSALNRKRDCASVFKLMLSEGLMPDSHILACLGKYSQLHLVVPLLDKVMSGPEILDSAAYNVLIDGLWRKGYRNEAGHLLDLMLERGWVPEASTHSLLMGSITSTKMVSEKVEGNIGGEDYVSSILEEGLGEM</sequence>
<accession>A0A5A7P432</accession>
<feature type="repeat" description="PPR" evidence="3">
    <location>
        <begin position="442"/>
        <end position="476"/>
    </location>
</feature>
<feature type="repeat" description="PPR" evidence="3">
    <location>
        <begin position="237"/>
        <end position="271"/>
    </location>
</feature>
<comment type="similarity">
    <text evidence="1">Belongs to the PPR family. P subfamily.</text>
</comment>
<feature type="repeat" description="PPR" evidence="3">
    <location>
        <begin position="407"/>
        <end position="441"/>
    </location>
</feature>
<proteinExistence type="inferred from homology"/>
<feature type="repeat" description="PPR" evidence="3">
    <location>
        <begin position="582"/>
        <end position="616"/>
    </location>
</feature>
<dbReference type="Pfam" id="PF01535">
    <property type="entry name" value="PPR"/>
    <property type="match status" value="4"/>
</dbReference>
<dbReference type="InterPro" id="IPR002885">
    <property type="entry name" value="PPR_rpt"/>
</dbReference>
<feature type="repeat" description="PPR" evidence="3">
    <location>
        <begin position="477"/>
        <end position="511"/>
    </location>
</feature>
<gene>
    <name evidence="4" type="ORF">STAS_03157</name>
</gene>
<comment type="caution">
    <text evidence="4">The sequence shown here is derived from an EMBL/GenBank/DDBJ whole genome shotgun (WGS) entry which is preliminary data.</text>
</comment>
<name>A0A5A7P432_STRAF</name>
<keyword evidence="2" id="KW-0677">Repeat</keyword>
<dbReference type="NCBIfam" id="TIGR00756">
    <property type="entry name" value="PPR"/>
    <property type="match status" value="8"/>
</dbReference>
<evidence type="ECO:0000313" key="4">
    <source>
        <dbReference type="EMBL" id="GER27449.1"/>
    </source>
</evidence>
<dbReference type="PROSITE" id="PS51375">
    <property type="entry name" value="PPR"/>
    <property type="match status" value="10"/>
</dbReference>
<dbReference type="EMBL" id="BKCP01001891">
    <property type="protein sequence ID" value="GER27449.1"/>
    <property type="molecule type" value="Genomic_DNA"/>
</dbReference>
<dbReference type="OrthoDB" id="185373at2759"/>
<feature type="repeat" description="PPR" evidence="3">
    <location>
        <begin position="272"/>
        <end position="306"/>
    </location>
</feature>
<feature type="repeat" description="PPR" evidence="3">
    <location>
        <begin position="166"/>
        <end position="201"/>
    </location>
</feature>